<name>T0HQW3_9SPHN</name>
<dbReference type="eggNOG" id="ENOG5030ZI6">
    <property type="taxonomic scope" value="Bacteria"/>
</dbReference>
<dbReference type="EMBL" id="ATDP01000087">
    <property type="protein sequence ID" value="EQB15457.1"/>
    <property type="molecule type" value="Genomic_DNA"/>
</dbReference>
<sequence length="295" mass="32088">MRLSPVRAAFRVRAQIAERQALAAIDMAPLSDRDIEVDGRRAVKTSVFDLSIGRRSIGTAISLDAMTGDAAAVLDWLGVDGGAADFGDRIARVETWQRAIDGWSTSPPLTAGAHLGASWRLHAPLGQSDLAISVLIGDRWGPGRWDGSQGGLVAMGLNKQQSGWRLARGEELEALWLDAIRSGAGMLLDMEQRLRGFAGRARYFLESRRRPGRMGELLHFAMMRPYVTSAMVARQLGLTSAGAIKLLTIATEAGLLIERTGQASYRHYAIPVAPPSEVPRRSDDPFELSEPMGWD</sequence>
<dbReference type="Proteomes" id="UP000015531">
    <property type="component" value="Unassembled WGS sequence"/>
</dbReference>
<keyword evidence="4" id="KW-1185">Reference proteome</keyword>
<feature type="region of interest" description="Disordered" evidence="1">
    <location>
        <begin position="274"/>
        <end position="295"/>
    </location>
</feature>
<dbReference type="AlphaFoldDB" id="T0HQW3"/>
<reference evidence="3 4" key="1">
    <citation type="journal article" date="2013" name="Genome Announc.">
        <title>Draft Genome Sequence of Sphingobium lactosutens Strain DS20T, Isolated from a Hexachlorocyclohexane Dumpsite.</title>
        <authorList>
            <person name="Kumar R."/>
            <person name="Dwivedi V."/>
            <person name="Negi V."/>
            <person name="Khurana J.P."/>
            <person name="Lal R."/>
        </authorList>
    </citation>
    <scope>NUCLEOTIDE SEQUENCE [LARGE SCALE GENOMIC DNA]</scope>
    <source>
        <strain evidence="3 4">DS20</strain>
    </source>
</reference>
<evidence type="ECO:0000313" key="3">
    <source>
        <dbReference type="EMBL" id="EQB15457.1"/>
    </source>
</evidence>
<protein>
    <recommendedName>
        <fullName evidence="2">HTH DNA binding domain-containing protein</fullName>
    </recommendedName>
</protein>
<dbReference type="OrthoDB" id="7463310at2"/>
<dbReference type="PATRIC" id="fig|1331060.3.peg.2114"/>
<dbReference type="Pfam" id="PF11972">
    <property type="entry name" value="HTH_13"/>
    <property type="match status" value="1"/>
</dbReference>
<dbReference type="InterPro" id="IPR021068">
    <property type="entry name" value="HTH_DNA-bd"/>
</dbReference>
<evidence type="ECO:0000259" key="2">
    <source>
        <dbReference type="Pfam" id="PF11972"/>
    </source>
</evidence>
<dbReference type="RefSeq" id="WP_021225931.1">
    <property type="nucleotide sequence ID" value="NZ_ATDP01000087.1"/>
</dbReference>
<feature type="domain" description="HTH DNA binding" evidence="2">
    <location>
        <begin position="215"/>
        <end position="267"/>
    </location>
</feature>
<proteinExistence type="predicted"/>
<accession>T0HQW3</accession>
<evidence type="ECO:0000256" key="1">
    <source>
        <dbReference type="SAM" id="MobiDB-lite"/>
    </source>
</evidence>
<comment type="caution">
    <text evidence="3">The sequence shown here is derived from an EMBL/GenBank/DDBJ whole genome shotgun (WGS) entry which is preliminary data.</text>
</comment>
<gene>
    <name evidence="3" type="ORF">RLDS_11105</name>
</gene>
<evidence type="ECO:0000313" key="4">
    <source>
        <dbReference type="Proteomes" id="UP000015531"/>
    </source>
</evidence>
<organism evidence="3 4">
    <name type="scientific">Sphingobium lactosutens DS20</name>
    <dbReference type="NCBI Taxonomy" id="1331060"/>
    <lineage>
        <taxon>Bacteria</taxon>
        <taxon>Pseudomonadati</taxon>
        <taxon>Pseudomonadota</taxon>
        <taxon>Alphaproteobacteria</taxon>
        <taxon>Sphingomonadales</taxon>
        <taxon>Sphingomonadaceae</taxon>
        <taxon>Sphingobium</taxon>
    </lineage>
</organism>